<keyword evidence="3" id="KW-1185">Reference proteome</keyword>
<comment type="caution">
    <text evidence="2">The sequence shown here is derived from an EMBL/GenBank/DDBJ whole genome shotgun (WGS) entry which is preliminary data.</text>
</comment>
<protein>
    <submittedName>
        <fullName evidence="2">Uncharacterized protein</fullName>
    </submittedName>
</protein>
<name>A0AAV5GCU8_9BASI</name>
<dbReference type="Proteomes" id="UP001342314">
    <property type="component" value="Unassembled WGS sequence"/>
</dbReference>
<dbReference type="EMBL" id="BQKY01000001">
    <property type="protein sequence ID" value="GJN87446.1"/>
    <property type="molecule type" value="Genomic_DNA"/>
</dbReference>
<evidence type="ECO:0000313" key="3">
    <source>
        <dbReference type="Proteomes" id="UP001342314"/>
    </source>
</evidence>
<reference evidence="2 3" key="1">
    <citation type="submission" date="2021-12" db="EMBL/GenBank/DDBJ databases">
        <title>High titer production of polyol ester of fatty acids by Rhodotorula paludigena BS15 towards product separation-free biomass refinery.</title>
        <authorList>
            <person name="Mano J."/>
            <person name="Ono H."/>
            <person name="Tanaka T."/>
            <person name="Naito K."/>
            <person name="Sushida H."/>
            <person name="Ike M."/>
            <person name="Tokuyasu K."/>
            <person name="Kitaoka M."/>
        </authorList>
    </citation>
    <scope>NUCLEOTIDE SEQUENCE [LARGE SCALE GENOMIC DNA]</scope>
    <source>
        <strain evidence="2 3">BS15</strain>
    </source>
</reference>
<evidence type="ECO:0000256" key="1">
    <source>
        <dbReference type="SAM" id="MobiDB-lite"/>
    </source>
</evidence>
<dbReference type="AlphaFoldDB" id="A0AAV5GCU8"/>
<sequence>MLALRPTVRLVASSSSAQFPIARALSHSALASAIGESAPRTPAAGSHEAQARPRQRTLRQVGEESGSTAQLVALAVKNTRSNVDKEEQNRYERTSEHRANLQRRLEERKAAAARGQVEGSSGPREGGERRRPTAPRGDGAQSRLFQRRAPSEGAGSRPRRFDRRSPSSPSSSASASGSSSSAPFGGRPRNPSAPRQPRRAPRAASRGQEWAAEHVKPLVPPSSVRYPSANLAQLLRADLASKAVQLKSELGPSLANEDAESREDREKAKRVLGGDYSLWLEEAGQAKAKGKDGVVAHAHGILKANPSVHLSKRQVLLDKIREAVL</sequence>
<gene>
    <name evidence="2" type="ORF">Rhopal_000395-T1</name>
</gene>
<proteinExistence type="predicted"/>
<evidence type="ECO:0000313" key="2">
    <source>
        <dbReference type="EMBL" id="GJN87446.1"/>
    </source>
</evidence>
<feature type="region of interest" description="Disordered" evidence="1">
    <location>
        <begin position="36"/>
        <end position="224"/>
    </location>
</feature>
<feature type="compositionally biased region" description="Basic and acidic residues" evidence="1">
    <location>
        <begin position="82"/>
        <end position="110"/>
    </location>
</feature>
<accession>A0AAV5GCU8</accession>
<feature type="compositionally biased region" description="Low complexity" evidence="1">
    <location>
        <begin position="112"/>
        <end position="123"/>
    </location>
</feature>
<organism evidence="2 3">
    <name type="scientific">Rhodotorula paludigena</name>
    <dbReference type="NCBI Taxonomy" id="86838"/>
    <lineage>
        <taxon>Eukaryota</taxon>
        <taxon>Fungi</taxon>
        <taxon>Dikarya</taxon>
        <taxon>Basidiomycota</taxon>
        <taxon>Pucciniomycotina</taxon>
        <taxon>Microbotryomycetes</taxon>
        <taxon>Sporidiobolales</taxon>
        <taxon>Sporidiobolaceae</taxon>
        <taxon>Rhodotorula</taxon>
    </lineage>
</organism>
<feature type="compositionally biased region" description="Low complexity" evidence="1">
    <location>
        <begin position="166"/>
        <end position="195"/>
    </location>
</feature>